<evidence type="ECO:0000259" key="2">
    <source>
        <dbReference type="Pfam" id="PF14684"/>
    </source>
</evidence>
<dbReference type="PANTHER" id="PTHR32060">
    <property type="entry name" value="TAIL-SPECIFIC PROTEASE"/>
    <property type="match status" value="1"/>
</dbReference>
<keyword evidence="4" id="KW-1185">Reference proteome</keyword>
<accession>A0ABY7TCU2</accession>
<dbReference type="Pfam" id="PF03572">
    <property type="entry name" value="Peptidase_S41"/>
    <property type="match status" value="1"/>
</dbReference>
<sequence>MRDTVSREDKLYALSMIWKEADYNFVFFDKQPNLNWDNLYVAYIPKILATKNVYEYFKVLQSFIGNLKDGHTLVSTPQAFRNDIDSPPVFYVEHNGKRYVSAVNETLKEQVPIGAEIVKLDGKTRDDLYLNNEWNGFKNTPIELTLLSPNGKESKILVNRDVNILGRSNKLKMVPVETSSATKDFEYKSLSPTVAIVTLNTFNDPKVINDFRQVLPEIRKHQNLILDIRRNQGGNDAYAIEMAKYLTDRPFIVGSMWRARTNNSANKAWASSNKLLGKTDTLTEYLTRNSWDKHPGDTINISDTVRRLKMQIYVLTSKNTFSAAEDFLIYLNGSKNITRVAKIQLGVPANQCFSRYQKDLRYGSAPSLMHSPMAQILSGSV</sequence>
<gene>
    <name evidence="3" type="ORF">PQO05_10385</name>
</gene>
<dbReference type="RefSeq" id="WP_273632789.1">
    <property type="nucleotide sequence ID" value="NZ_CP117167.1"/>
</dbReference>
<dbReference type="InterPro" id="IPR028204">
    <property type="entry name" value="Tricorn_C1"/>
</dbReference>
<evidence type="ECO:0000259" key="1">
    <source>
        <dbReference type="Pfam" id="PF03572"/>
    </source>
</evidence>
<dbReference type="EMBL" id="CP117167">
    <property type="protein sequence ID" value="WCT14339.1"/>
    <property type="molecule type" value="Genomic_DNA"/>
</dbReference>
<dbReference type="PANTHER" id="PTHR32060:SF30">
    <property type="entry name" value="CARBOXY-TERMINAL PROCESSING PROTEASE CTPA"/>
    <property type="match status" value="1"/>
</dbReference>
<dbReference type="InterPro" id="IPR029045">
    <property type="entry name" value="ClpP/crotonase-like_dom_sf"/>
</dbReference>
<protein>
    <submittedName>
        <fullName evidence="3">S41 family peptidase</fullName>
    </submittedName>
</protein>
<proteinExistence type="predicted"/>
<feature type="domain" description="Tail specific protease" evidence="1">
    <location>
        <begin position="194"/>
        <end position="341"/>
    </location>
</feature>
<organism evidence="3 4">
    <name type="scientific">Mucilaginibacter jinjuensis</name>
    <dbReference type="NCBI Taxonomy" id="1176721"/>
    <lineage>
        <taxon>Bacteria</taxon>
        <taxon>Pseudomonadati</taxon>
        <taxon>Bacteroidota</taxon>
        <taxon>Sphingobacteriia</taxon>
        <taxon>Sphingobacteriales</taxon>
        <taxon>Sphingobacteriaceae</taxon>
        <taxon>Mucilaginibacter</taxon>
    </lineage>
</organism>
<dbReference type="Gene3D" id="3.30.750.44">
    <property type="match status" value="1"/>
</dbReference>
<evidence type="ECO:0000313" key="3">
    <source>
        <dbReference type="EMBL" id="WCT14339.1"/>
    </source>
</evidence>
<dbReference type="SUPFAM" id="SSF52096">
    <property type="entry name" value="ClpP/crotonase"/>
    <property type="match status" value="1"/>
</dbReference>
<reference evidence="3 4" key="1">
    <citation type="submission" date="2023-02" db="EMBL/GenBank/DDBJ databases">
        <title>Genome sequence of Mucilaginibacter jinjuensis strain KACC 16571.</title>
        <authorList>
            <person name="Kim S."/>
            <person name="Heo J."/>
            <person name="Kwon S.-W."/>
        </authorList>
    </citation>
    <scope>NUCLEOTIDE SEQUENCE [LARGE SCALE GENOMIC DNA]</scope>
    <source>
        <strain evidence="3 4">KACC 16571</strain>
    </source>
</reference>
<name>A0ABY7TCU2_9SPHI</name>
<feature type="domain" description="Tricorn protease C1" evidence="2">
    <location>
        <begin position="8"/>
        <end position="65"/>
    </location>
</feature>
<dbReference type="Proteomes" id="UP001216139">
    <property type="component" value="Chromosome"/>
</dbReference>
<dbReference type="Gene3D" id="3.90.226.10">
    <property type="entry name" value="2-enoyl-CoA Hydratase, Chain A, domain 1"/>
    <property type="match status" value="1"/>
</dbReference>
<dbReference type="InterPro" id="IPR005151">
    <property type="entry name" value="Tail-specific_protease"/>
</dbReference>
<evidence type="ECO:0000313" key="4">
    <source>
        <dbReference type="Proteomes" id="UP001216139"/>
    </source>
</evidence>
<dbReference type="Pfam" id="PF14684">
    <property type="entry name" value="Tricorn_C1"/>
    <property type="match status" value="1"/>
</dbReference>